<comment type="caution">
    <text evidence="1">The sequence shown here is derived from an EMBL/GenBank/DDBJ whole genome shotgun (WGS) entry which is preliminary data.</text>
</comment>
<sequence>MKAKLMLCGRTIFQIALKSLEMYFRELFFNMTSFDQLLIIV</sequence>
<reference evidence="1 2" key="1">
    <citation type="submission" date="2017-03" db="EMBL/GenBank/DDBJ databases">
        <title>Genome of the blue death feigning beetle - Asbolus verrucosus.</title>
        <authorList>
            <person name="Rider S.D."/>
        </authorList>
    </citation>
    <scope>NUCLEOTIDE SEQUENCE [LARGE SCALE GENOMIC DNA]</scope>
    <source>
        <strain evidence="1">Butters</strain>
        <tissue evidence="1">Head and leg muscle</tissue>
    </source>
</reference>
<proteinExistence type="predicted"/>
<keyword evidence="2" id="KW-1185">Reference proteome</keyword>
<dbReference type="EMBL" id="QDEB01026269">
    <property type="protein sequence ID" value="RZC40412.1"/>
    <property type="molecule type" value="Genomic_DNA"/>
</dbReference>
<dbReference type="AlphaFoldDB" id="A0A482W5J9"/>
<organism evidence="1 2">
    <name type="scientific">Asbolus verrucosus</name>
    <name type="common">Desert ironclad beetle</name>
    <dbReference type="NCBI Taxonomy" id="1661398"/>
    <lineage>
        <taxon>Eukaryota</taxon>
        <taxon>Metazoa</taxon>
        <taxon>Ecdysozoa</taxon>
        <taxon>Arthropoda</taxon>
        <taxon>Hexapoda</taxon>
        <taxon>Insecta</taxon>
        <taxon>Pterygota</taxon>
        <taxon>Neoptera</taxon>
        <taxon>Endopterygota</taxon>
        <taxon>Coleoptera</taxon>
        <taxon>Polyphaga</taxon>
        <taxon>Cucujiformia</taxon>
        <taxon>Tenebrionidae</taxon>
        <taxon>Pimeliinae</taxon>
        <taxon>Asbolus</taxon>
    </lineage>
</organism>
<gene>
    <name evidence="1" type="ORF">BDFB_006345</name>
</gene>
<evidence type="ECO:0000313" key="1">
    <source>
        <dbReference type="EMBL" id="RZC40412.1"/>
    </source>
</evidence>
<accession>A0A482W5J9</accession>
<protein>
    <submittedName>
        <fullName evidence="1">Uncharacterized protein</fullName>
    </submittedName>
</protein>
<dbReference type="Proteomes" id="UP000292052">
    <property type="component" value="Unassembled WGS sequence"/>
</dbReference>
<name>A0A482W5J9_ASBVE</name>
<evidence type="ECO:0000313" key="2">
    <source>
        <dbReference type="Proteomes" id="UP000292052"/>
    </source>
</evidence>